<evidence type="ECO:0000256" key="1">
    <source>
        <dbReference type="SAM" id="MobiDB-lite"/>
    </source>
</evidence>
<dbReference type="EMBL" id="CALNXI010000016">
    <property type="protein sequence ID" value="CAH3014943.1"/>
    <property type="molecule type" value="Genomic_DNA"/>
</dbReference>
<organism evidence="2 3">
    <name type="scientific">Porites evermanni</name>
    <dbReference type="NCBI Taxonomy" id="104178"/>
    <lineage>
        <taxon>Eukaryota</taxon>
        <taxon>Metazoa</taxon>
        <taxon>Cnidaria</taxon>
        <taxon>Anthozoa</taxon>
        <taxon>Hexacorallia</taxon>
        <taxon>Scleractinia</taxon>
        <taxon>Fungiina</taxon>
        <taxon>Poritidae</taxon>
        <taxon>Porites</taxon>
    </lineage>
</organism>
<dbReference type="PANTHER" id="PTHR13422:SF12">
    <property type="entry name" value="SIN3-HDAC COMPLEX-ASSOCIATED FACTOR"/>
    <property type="match status" value="1"/>
</dbReference>
<feature type="region of interest" description="Disordered" evidence="1">
    <location>
        <begin position="123"/>
        <end position="224"/>
    </location>
</feature>
<dbReference type="InterPro" id="IPR026065">
    <property type="entry name" value="FAM60A"/>
</dbReference>
<evidence type="ECO:0008006" key="4">
    <source>
        <dbReference type="Google" id="ProtNLM"/>
    </source>
</evidence>
<reference evidence="2 3" key="1">
    <citation type="submission" date="2022-05" db="EMBL/GenBank/DDBJ databases">
        <authorList>
            <consortium name="Genoscope - CEA"/>
            <person name="William W."/>
        </authorList>
    </citation>
    <scope>NUCLEOTIDE SEQUENCE [LARGE SCALE GENOMIC DNA]</scope>
</reference>
<feature type="compositionally biased region" description="Acidic residues" evidence="1">
    <location>
        <begin position="181"/>
        <end position="190"/>
    </location>
</feature>
<name>A0ABN8LH28_9CNID</name>
<dbReference type="Pfam" id="PF15396">
    <property type="entry name" value="FAM60A"/>
    <property type="match status" value="1"/>
</dbReference>
<accession>A0ABN8LH28</accession>
<gene>
    <name evidence="2" type="ORF">PEVE_00008770</name>
</gene>
<feature type="compositionally biased region" description="Low complexity" evidence="1">
    <location>
        <begin position="206"/>
        <end position="217"/>
    </location>
</feature>
<dbReference type="Proteomes" id="UP001159427">
    <property type="component" value="Unassembled WGS sequence"/>
</dbReference>
<feature type="compositionally biased region" description="Basic residues" evidence="1">
    <location>
        <begin position="137"/>
        <end position="148"/>
    </location>
</feature>
<evidence type="ECO:0000313" key="2">
    <source>
        <dbReference type="EMBL" id="CAH3014943.1"/>
    </source>
</evidence>
<keyword evidence="3" id="KW-1185">Reference proteome</keyword>
<sequence>MLVGPLARQNPIILQVLSHQVQLEDKAGSSCFAHCNAVLSKSFPSLSSITFLLVMFASHRPRVFRSRLGCCICGAKSSSSRFTSSSKYEVLFSGCFQLNEKRQGEICNACVLLVKRWKKLPPGSSKNWKHVVDSKASVKRTTKPRRSSRTLSLENGKEMTSTANGRATSGRNDSCGAESTRDEDEMETDSGDLSPTLMCGSPSPSPSDMSDEFSSSSLTTQPVKSVSTASQTSFLFPSLTSSTKNKLPFIDLSTWRREEICCGTIFRGPYGEVLVDPKLLNPVCTCSCSSRPPVTVSHPKTVQ</sequence>
<protein>
    <recommendedName>
        <fullName evidence="4">SIN3-HDAC complex associated factor</fullName>
    </recommendedName>
</protein>
<dbReference type="PANTHER" id="PTHR13422">
    <property type="entry name" value="SIN3-HDAC COMPLEX-ASSOCIATED FACTOR"/>
    <property type="match status" value="1"/>
</dbReference>
<evidence type="ECO:0000313" key="3">
    <source>
        <dbReference type="Proteomes" id="UP001159427"/>
    </source>
</evidence>
<feature type="compositionally biased region" description="Polar residues" evidence="1">
    <location>
        <begin position="158"/>
        <end position="172"/>
    </location>
</feature>
<comment type="caution">
    <text evidence="2">The sequence shown here is derived from an EMBL/GenBank/DDBJ whole genome shotgun (WGS) entry which is preliminary data.</text>
</comment>
<proteinExistence type="predicted"/>